<dbReference type="PANTHER" id="PTHR43648:SF1">
    <property type="entry name" value="ELECTRON TRANSFER FLAVOPROTEIN BETA SUBUNIT LYSINE METHYLTRANSFERASE"/>
    <property type="match status" value="1"/>
</dbReference>
<sequence length="274" mass="28590">MIALCHPDSNRPIPLLPAEVPQGRREKTSRVAVEIGPAARRVRHARPVSGPSTAALAVLEREIAAPGDGLDRLRLVPTPFVPEVSLLLAEDAIVWWARMEAAAGRALPPPYWASAWAGGQALARHLLDHPELAAGRRVLDLAAGSGLVAIAAALAGADRVAANDIDPYAVAAVTVNARANGVVVTASGGDLLDGDGTDVDLLVAGDALYDRELAGRVLPFLRRAASAGALVLVGDPDRGHLPTDALEVVASYPVPTTEPSVDSPVRRVQVLRPR</sequence>
<reference evidence="4" key="1">
    <citation type="submission" date="2016-06" db="EMBL/GenBank/DDBJ databases">
        <authorList>
            <person name="Varghese N."/>
            <person name="Submissions Spin"/>
        </authorList>
    </citation>
    <scope>NUCLEOTIDE SEQUENCE [LARGE SCALE GENOMIC DNA]</scope>
    <source>
        <strain evidence="4">DSM 45161</strain>
    </source>
</reference>
<evidence type="ECO:0000256" key="1">
    <source>
        <dbReference type="ARBA" id="ARBA00022603"/>
    </source>
</evidence>
<dbReference type="InterPro" id="IPR050078">
    <property type="entry name" value="Ribosomal_L11_MeTrfase_PrmA"/>
</dbReference>
<dbReference type="Gene3D" id="3.40.50.150">
    <property type="entry name" value="Vaccinia Virus protein VP39"/>
    <property type="match status" value="1"/>
</dbReference>
<evidence type="ECO:0000313" key="4">
    <source>
        <dbReference type="Proteomes" id="UP000198215"/>
    </source>
</evidence>
<dbReference type="AlphaFoldDB" id="A0A1C5HJ49"/>
<dbReference type="GO" id="GO:0032259">
    <property type="term" value="P:methylation"/>
    <property type="evidence" value="ECO:0007669"/>
    <property type="project" value="UniProtKB-KW"/>
</dbReference>
<dbReference type="Proteomes" id="UP000198215">
    <property type="component" value="Chromosome I"/>
</dbReference>
<dbReference type="Pfam" id="PF06325">
    <property type="entry name" value="PrmA"/>
    <property type="match status" value="1"/>
</dbReference>
<proteinExistence type="predicted"/>
<dbReference type="InterPro" id="IPR029063">
    <property type="entry name" value="SAM-dependent_MTases_sf"/>
</dbReference>
<accession>A0A1C5HJ49</accession>
<keyword evidence="2" id="KW-0808">Transferase</keyword>
<dbReference type="GO" id="GO:0016279">
    <property type="term" value="F:protein-lysine N-methyltransferase activity"/>
    <property type="evidence" value="ECO:0007669"/>
    <property type="project" value="TreeGrafter"/>
</dbReference>
<protein>
    <submittedName>
        <fullName evidence="3">Predicted nicotinamide N-methyase</fullName>
    </submittedName>
</protein>
<gene>
    <name evidence="3" type="ORF">GA0070614_1372</name>
</gene>
<keyword evidence="4" id="KW-1185">Reference proteome</keyword>
<dbReference type="EMBL" id="LT607753">
    <property type="protein sequence ID" value="SCG45887.1"/>
    <property type="molecule type" value="Genomic_DNA"/>
</dbReference>
<organism evidence="3 4">
    <name type="scientific">Micromonospora coxensis</name>
    <dbReference type="NCBI Taxonomy" id="356852"/>
    <lineage>
        <taxon>Bacteria</taxon>
        <taxon>Bacillati</taxon>
        <taxon>Actinomycetota</taxon>
        <taxon>Actinomycetes</taxon>
        <taxon>Micromonosporales</taxon>
        <taxon>Micromonosporaceae</taxon>
        <taxon>Micromonospora</taxon>
    </lineage>
</organism>
<dbReference type="SUPFAM" id="SSF53335">
    <property type="entry name" value="S-adenosyl-L-methionine-dependent methyltransferases"/>
    <property type="match status" value="1"/>
</dbReference>
<dbReference type="PANTHER" id="PTHR43648">
    <property type="entry name" value="ELECTRON TRANSFER FLAVOPROTEIN BETA SUBUNIT LYSINE METHYLTRANSFERASE"/>
    <property type="match status" value="1"/>
</dbReference>
<name>A0A1C5HJ49_9ACTN</name>
<keyword evidence="1" id="KW-0489">Methyltransferase</keyword>
<evidence type="ECO:0000256" key="2">
    <source>
        <dbReference type="ARBA" id="ARBA00022679"/>
    </source>
</evidence>
<evidence type="ECO:0000313" key="3">
    <source>
        <dbReference type="EMBL" id="SCG45887.1"/>
    </source>
</evidence>
<dbReference type="OrthoDB" id="9794615at2"/>